<dbReference type="Pfam" id="PF13480">
    <property type="entry name" value="Acetyltransf_6"/>
    <property type="match status" value="1"/>
</dbReference>
<accession>A0AAN1KMB9</accession>
<dbReference type="SUPFAM" id="SSF55729">
    <property type="entry name" value="Acyl-CoA N-acyltransferases (Nat)"/>
    <property type="match status" value="1"/>
</dbReference>
<dbReference type="KEGG" id="vsh:BSZ05_05190"/>
<dbReference type="Gene3D" id="3.40.630.30">
    <property type="match status" value="1"/>
</dbReference>
<reference evidence="3" key="1">
    <citation type="submission" date="2016-12" db="EMBL/GenBank/DDBJ databases">
        <title>Comparative genomic analysis reveals the diversity, evolution, and environmental adaptation strategies of the genus Vibrio.</title>
        <authorList>
            <person name="Lin H."/>
            <person name="Wang X."/>
            <person name="Zhang X.-H."/>
        </authorList>
    </citation>
    <scope>NUCLEOTIDE SEQUENCE [LARGE SCALE GENOMIC DNA]</scope>
    <source>
        <strain evidence="3">QT6D1</strain>
    </source>
</reference>
<dbReference type="InterPro" id="IPR038740">
    <property type="entry name" value="BioF2-like_GNAT_dom"/>
</dbReference>
<name>A0AAN1KMB9_9VIBR</name>
<sequence length="313" mass="36514">MIIRRYNELDFDTWNEFLSSCKNSHFIFNRLYMDYHSDRFIDHSLLIYDDKGKVIALFPANENNKEIHSHQGLTFGGVITDNKMTTSKMLDIFELITAYYKKHSIGKVYYKAIPHIYTSVPAEEDRYALFRLKASRYRADVSTTICRDRVLPYQTLRKRMIKKASNVKLDLREDTCLVDFWALLSKVLRLEHGTNPVHTLDEITLLRTRFPENIRCHGIYFEDELIAGVLVFSNEGIAHCQYIAANMEARKIGALDYLIDQLINIVYKDKKYFDFGTSNEENGLVLNTGLIFQKEGFGARAIVHDFYEINIDD</sequence>
<dbReference type="InterPro" id="IPR016181">
    <property type="entry name" value="Acyl_CoA_acyltransferase"/>
</dbReference>
<organism evidence="2 3">
    <name type="scientific">Vibrio mediterranei</name>
    <dbReference type="NCBI Taxonomy" id="689"/>
    <lineage>
        <taxon>Bacteria</taxon>
        <taxon>Pseudomonadati</taxon>
        <taxon>Pseudomonadota</taxon>
        <taxon>Gammaproteobacteria</taxon>
        <taxon>Vibrionales</taxon>
        <taxon>Vibrionaceae</taxon>
        <taxon>Vibrio</taxon>
    </lineage>
</organism>
<dbReference type="AlphaFoldDB" id="A0AAN1KMB9"/>
<evidence type="ECO:0000259" key="1">
    <source>
        <dbReference type="Pfam" id="PF13480"/>
    </source>
</evidence>
<protein>
    <submittedName>
        <fullName evidence="2">GNAT family N-acetyltransferase</fullName>
    </submittedName>
</protein>
<evidence type="ECO:0000313" key="3">
    <source>
        <dbReference type="Proteomes" id="UP000197092"/>
    </source>
</evidence>
<proteinExistence type="predicted"/>
<dbReference type="Proteomes" id="UP000197092">
    <property type="component" value="Chromosome 1"/>
</dbReference>
<dbReference type="EMBL" id="CP018308">
    <property type="protein sequence ID" value="ASI89250.1"/>
    <property type="molecule type" value="Genomic_DNA"/>
</dbReference>
<feature type="domain" description="BioF2-like acetyltransferase" evidence="1">
    <location>
        <begin position="172"/>
        <end position="281"/>
    </location>
</feature>
<gene>
    <name evidence="2" type="ORF">BSZ05_05190</name>
</gene>
<evidence type="ECO:0000313" key="2">
    <source>
        <dbReference type="EMBL" id="ASI89250.1"/>
    </source>
</evidence>